<name>A0A9N8P4W9_9PEZI</name>
<evidence type="ECO:0008006" key="3">
    <source>
        <dbReference type="Google" id="ProtNLM"/>
    </source>
</evidence>
<dbReference type="Proteomes" id="UP000716446">
    <property type="component" value="Unassembled WGS sequence"/>
</dbReference>
<comment type="caution">
    <text evidence="1">The sequence shown here is derived from an EMBL/GenBank/DDBJ whole genome shotgun (WGS) entry which is preliminary data.</text>
</comment>
<gene>
    <name evidence="1" type="ORF">AWRI4619_LOCUS628</name>
</gene>
<protein>
    <recommendedName>
        <fullName evidence="3">BTB domain-containing protein</fullName>
    </recommendedName>
</protein>
<evidence type="ECO:0000313" key="2">
    <source>
        <dbReference type="Proteomes" id="UP000716446"/>
    </source>
</evidence>
<dbReference type="AlphaFoldDB" id="A0A9N8P4W9"/>
<organism evidence="1 2">
    <name type="scientific">Aureobasidium vineae</name>
    <dbReference type="NCBI Taxonomy" id="2773715"/>
    <lineage>
        <taxon>Eukaryota</taxon>
        <taxon>Fungi</taxon>
        <taxon>Dikarya</taxon>
        <taxon>Ascomycota</taxon>
        <taxon>Pezizomycotina</taxon>
        <taxon>Dothideomycetes</taxon>
        <taxon>Dothideomycetidae</taxon>
        <taxon>Dothideales</taxon>
        <taxon>Saccotheciaceae</taxon>
        <taxon>Aureobasidium</taxon>
    </lineage>
</organism>
<sequence>MSTPTKKSKSAKRESAENKTVNALEEIPSGITIISPAGDVVLLVQRDAPTQETCRYRVDSGRLKEASTYFSRLLSGDYKEGTLVALAHEQLKTKYTTLDTSVPADELPEVKIVDVGRISPSVKTIKPLMADFLCALHARDLTTVTPPLANIANLCIVADRFDCLVPWRAYCKSHKMIAALDAKSNTKLTATWTEERTRQRLLVGIFLENASWVYQASLRLIHRGWVGHEPEEDAALWWDLPMGIEDELLFRRDCILQTTQSIQTHFLALYTSRDRQCKLGYTSSAECDMFQLGQTIKFFKRINTLSLQSTIFATTDAPEPYDGEILDLVDSFKQAPEYQVDNNHHHCGIRTRIMPLLDLLVLALGEVGICWWCWQECRHEYAWSKVKRPLIWKKDSAGASMYQHYKNRQAQSHLFKHLDTRDLFMANERLWTG</sequence>
<dbReference type="EMBL" id="CAIJEN010000001">
    <property type="protein sequence ID" value="CAD0082061.1"/>
    <property type="molecule type" value="Genomic_DNA"/>
</dbReference>
<proteinExistence type="predicted"/>
<accession>A0A9N8P4W9</accession>
<reference evidence="1" key="1">
    <citation type="submission" date="2020-06" db="EMBL/GenBank/DDBJ databases">
        <authorList>
            <person name="Onetto C."/>
        </authorList>
    </citation>
    <scope>NUCLEOTIDE SEQUENCE</scope>
</reference>
<keyword evidence="2" id="KW-1185">Reference proteome</keyword>
<evidence type="ECO:0000313" key="1">
    <source>
        <dbReference type="EMBL" id="CAD0082061.1"/>
    </source>
</evidence>